<dbReference type="GO" id="GO:0003677">
    <property type="term" value="F:DNA binding"/>
    <property type="evidence" value="ECO:0007669"/>
    <property type="project" value="UniProtKB-UniRule"/>
</dbReference>
<comment type="similarity">
    <text evidence="9">Belongs to the 'phage' integrase family. XerC subfamily.</text>
</comment>
<evidence type="ECO:0000256" key="1">
    <source>
        <dbReference type="ARBA" id="ARBA00004496"/>
    </source>
</evidence>
<comment type="subunit">
    <text evidence="9">Forms a cyclic heterotetrameric complex composed of two molecules of XerC and two molecules of XerD.</text>
</comment>
<dbReference type="InterPro" id="IPR004107">
    <property type="entry name" value="Integrase_SAM-like_N"/>
</dbReference>
<evidence type="ECO:0000256" key="9">
    <source>
        <dbReference type="HAMAP-Rule" id="MF_01808"/>
    </source>
</evidence>
<evidence type="ECO:0000259" key="11">
    <source>
        <dbReference type="PROSITE" id="PS51900"/>
    </source>
</evidence>
<keyword evidence="4 9" id="KW-0159">Chromosome partition</keyword>
<proteinExistence type="inferred from homology"/>
<keyword evidence="8 9" id="KW-0131">Cell cycle</keyword>
<evidence type="ECO:0000256" key="7">
    <source>
        <dbReference type="ARBA" id="ARBA00023172"/>
    </source>
</evidence>
<dbReference type="AlphaFoldDB" id="A0A219B3P7"/>
<keyword evidence="3 9" id="KW-0132">Cell division</keyword>
<name>A0A219B3P7_9SPHN</name>
<feature type="active site" evidence="9">
    <location>
        <position position="267"/>
    </location>
</feature>
<dbReference type="PROSITE" id="PS51898">
    <property type="entry name" value="TYR_RECOMBINASE"/>
    <property type="match status" value="1"/>
</dbReference>
<dbReference type="GO" id="GO:0009037">
    <property type="term" value="F:tyrosine-based site-specific recombinase activity"/>
    <property type="evidence" value="ECO:0007669"/>
    <property type="project" value="UniProtKB-UniRule"/>
</dbReference>
<dbReference type="InterPro" id="IPR023009">
    <property type="entry name" value="Tyrosine_recombinase_XerC/XerD"/>
</dbReference>
<evidence type="ECO:0000259" key="10">
    <source>
        <dbReference type="PROSITE" id="PS51898"/>
    </source>
</evidence>
<evidence type="ECO:0000313" key="12">
    <source>
        <dbReference type="EMBL" id="OWV32967.1"/>
    </source>
</evidence>
<reference evidence="13" key="1">
    <citation type="submission" date="2017-05" db="EMBL/GenBank/DDBJ databases">
        <authorList>
            <person name="Lin X."/>
        </authorList>
    </citation>
    <scope>NUCLEOTIDE SEQUENCE [LARGE SCALE GENOMIC DNA]</scope>
    <source>
        <strain evidence="13">JLT2012</strain>
    </source>
</reference>
<comment type="subcellular location">
    <subcellularLocation>
        <location evidence="1 9">Cytoplasm</location>
    </subcellularLocation>
</comment>
<dbReference type="OrthoDB" id="9801717at2"/>
<dbReference type="EMBL" id="NFZT01000001">
    <property type="protein sequence ID" value="OWV32967.1"/>
    <property type="molecule type" value="Genomic_DNA"/>
</dbReference>
<dbReference type="GO" id="GO:0007059">
    <property type="term" value="P:chromosome segregation"/>
    <property type="evidence" value="ECO:0007669"/>
    <property type="project" value="UniProtKB-UniRule"/>
</dbReference>
<dbReference type="InterPro" id="IPR002104">
    <property type="entry name" value="Integrase_catalytic"/>
</dbReference>
<dbReference type="InterPro" id="IPR010998">
    <property type="entry name" value="Integrase_recombinase_N"/>
</dbReference>
<keyword evidence="6 9" id="KW-0238">DNA-binding</keyword>
<keyword evidence="5 9" id="KW-0229">DNA integration</keyword>
<feature type="domain" description="Core-binding (CB)" evidence="11">
    <location>
        <begin position="1"/>
        <end position="90"/>
    </location>
</feature>
<dbReference type="RefSeq" id="WP_088711756.1">
    <property type="nucleotide sequence ID" value="NZ_NFZT01000001.1"/>
</dbReference>
<dbReference type="InterPro" id="IPR044068">
    <property type="entry name" value="CB"/>
</dbReference>
<dbReference type="Gene3D" id="1.10.150.130">
    <property type="match status" value="1"/>
</dbReference>
<dbReference type="Gene3D" id="1.10.443.10">
    <property type="entry name" value="Intergrase catalytic core"/>
    <property type="match status" value="1"/>
</dbReference>
<dbReference type="Pfam" id="PF00589">
    <property type="entry name" value="Phage_integrase"/>
    <property type="match status" value="1"/>
</dbReference>
<evidence type="ECO:0000313" key="13">
    <source>
        <dbReference type="Proteomes" id="UP000198462"/>
    </source>
</evidence>
<keyword evidence="13" id="KW-1185">Reference proteome</keyword>
<feature type="active site" description="O-(3'-phospho-DNA)-tyrosine intermediate" evidence="9">
    <location>
        <position position="276"/>
    </location>
</feature>
<dbReference type="Proteomes" id="UP000198462">
    <property type="component" value="Unassembled WGS sequence"/>
</dbReference>
<dbReference type="PANTHER" id="PTHR30349">
    <property type="entry name" value="PHAGE INTEGRASE-RELATED"/>
    <property type="match status" value="1"/>
</dbReference>
<dbReference type="Pfam" id="PF02899">
    <property type="entry name" value="Phage_int_SAM_1"/>
    <property type="match status" value="1"/>
</dbReference>
<keyword evidence="2 9" id="KW-0963">Cytoplasm</keyword>
<dbReference type="SUPFAM" id="SSF56349">
    <property type="entry name" value="DNA breaking-rejoining enzymes"/>
    <property type="match status" value="1"/>
</dbReference>
<feature type="active site" evidence="9">
    <location>
        <position position="173"/>
    </location>
</feature>
<organism evidence="12 13">
    <name type="scientific">Pacificimonas flava</name>
    <dbReference type="NCBI Taxonomy" id="1234595"/>
    <lineage>
        <taxon>Bacteria</taxon>
        <taxon>Pseudomonadati</taxon>
        <taxon>Pseudomonadota</taxon>
        <taxon>Alphaproteobacteria</taxon>
        <taxon>Sphingomonadales</taxon>
        <taxon>Sphingosinicellaceae</taxon>
        <taxon>Pacificimonas</taxon>
    </lineage>
</organism>
<dbReference type="InterPro" id="IPR013762">
    <property type="entry name" value="Integrase-like_cat_sf"/>
</dbReference>
<evidence type="ECO:0000256" key="6">
    <source>
        <dbReference type="ARBA" id="ARBA00023125"/>
    </source>
</evidence>
<evidence type="ECO:0000256" key="8">
    <source>
        <dbReference type="ARBA" id="ARBA00023306"/>
    </source>
</evidence>
<keyword evidence="7 9" id="KW-0233">DNA recombination</keyword>
<comment type="function">
    <text evidence="9">Site-specific tyrosine recombinase, which acts by catalyzing the cutting and rejoining of the recombining DNA molecules. The XerC-XerD complex is essential to convert dimers of the bacterial chromosome into monomers to permit their segregation at cell division. It also contributes to the segregational stability of plasmids.</text>
</comment>
<evidence type="ECO:0000256" key="2">
    <source>
        <dbReference type="ARBA" id="ARBA00022490"/>
    </source>
</evidence>
<dbReference type="PANTHER" id="PTHR30349:SF90">
    <property type="entry name" value="TYROSINE RECOMBINASE XERD"/>
    <property type="match status" value="1"/>
</dbReference>
<feature type="active site" evidence="9">
    <location>
        <position position="244"/>
    </location>
</feature>
<dbReference type="InterPro" id="IPR050090">
    <property type="entry name" value="Tyrosine_recombinase_XerCD"/>
</dbReference>
<dbReference type="HAMAP" id="MF_01808">
    <property type="entry name" value="Recomb_XerC_XerD"/>
    <property type="match status" value="1"/>
</dbReference>
<dbReference type="GO" id="GO:0051301">
    <property type="term" value="P:cell division"/>
    <property type="evidence" value="ECO:0007669"/>
    <property type="project" value="UniProtKB-KW"/>
</dbReference>
<feature type="active site" evidence="9">
    <location>
        <position position="241"/>
    </location>
</feature>
<evidence type="ECO:0000256" key="4">
    <source>
        <dbReference type="ARBA" id="ARBA00022829"/>
    </source>
</evidence>
<evidence type="ECO:0000256" key="3">
    <source>
        <dbReference type="ARBA" id="ARBA00022618"/>
    </source>
</evidence>
<evidence type="ECO:0000256" key="5">
    <source>
        <dbReference type="ARBA" id="ARBA00022908"/>
    </source>
</evidence>
<feature type="domain" description="Tyr recombinase" evidence="10">
    <location>
        <begin position="111"/>
        <end position="289"/>
    </location>
</feature>
<dbReference type="GO" id="GO:0006313">
    <property type="term" value="P:DNA transposition"/>
    <property type="evidence" value="ECO:0007669"/>
    <property type="project" value="UniProtKB-UniRule"/>
</dbReference>
<comment type="caution">
    <text evidence="12">The sequence shown here is derived from an EMBL/GenBank/DDBJ whole genome shotgun (WGS) entry which is preliminary data.</text>
</comment>
<protein>
    <recommendedName>
        <fullName evidence="9">Tyrosine recombinase XerC</fullName>
    </recommendedName>
</protein>
<dbReference type="GO" id="GO:0005737">
    <property type="term" value="C:cytoplasm"/>
    <property type="evidence" value="ECO:0007669"/>
    <property type="project" value="UniProtKB-SubCell"/>
</dbReference>
<feature type="active site" evidence="9">
    <location>
        <position position="151"/>
    </location>
</feature>
<dbReference type="InterPro" id="IPR011010">
    <property type="entry name" value="DNA_brk_join_enz"/>
</dbReference>
<sequence>MDDPELLGQFLVALGDRERRSPHTIRAYRSTLRRFWDFLERGGPVCPDRLGALTPADFRRYLGERRAGGLSNRSAAREVSVIRAFFRWLRRTHGVTCTPGEHLSAPRVERRVPRPVAPDAAAALGTAADDADWTEKRDAAVLLLLYGAGLRISEALSLSAGDLSGDLVRVIGKGNKVRDVPVLPEIRHAIGAYTEACPLDLPADGPLFRGKNGGRLSPGLVRKRMREARAALGLPDSATPHALRHSFATHLLARGADLRTIQELLGHADLGSTQIYTEVDAAHLLDVYRNAHPRS</sequence>
<dbReference type="PROSITE" id="PS51900">
    <property type="entry name" value="CB"/>
    <property type="match status" value="1"/>
</dbReference>
<accession>A0A219B3P7</accession>
<gene>
    <name evidence="9" type="primary">xerC</name>
    <name evidence="12" type="ORF">B5C34_05495</name>
</gene>